<dbReference type="InterPro" id="IPR003615">
    <property type="entry name" value="HNH_nuc"/>
</dbReference>
<gene>
    <name evidence="2" type="ORF">J07HQW1_01838</name>
</gene>
<reference evidence="2 3" key="1">
    <citation type="journal article" date="2013" name="PLoS ONE">
        <title>Assembly-driven community genomics of a hypersaline microbial ecosystem.</title>
        <authorList>
            <person name="Podell S."/>
            <person name="Ugalde J.A."/>
            <person name="Narasingarao P."/>
            <person name="Banfield J.F."/>
            <person name="Heidelberg K.B."/>
            <person name="Allen E.E."/>
        </authorList>
    </citation>
    <scope>NUCLEOTIDE SEQUENCE [LARGE SCALE GENOMIC DNA]</scope>
    <source>
        <strain evidence="3">J07HQW1</strain>
    </source>
</reference>
<accession>U1MPE4</accession>
<evidence type="ECO:0000259" key="1">
    <source>
        <dbReference type="Pfam" id="PF13391"/>
    </source>
</evidence>
<protein>
    <recommendedName>
        <fullName evidence="1">HNH nuclease domain-containing protein</fullName>
    </recommendedName>
</protein>
<name>U1MPE4_9EURY</name>
<organism evidence="2 3">
    <name type="scientific">Haloquadratum walsbyi J07HQW1</name>
    <dbReference type="NCBI Taxonomy" id="1238424"/>
    <lineage>
        <taxon>Archaea</taxon>
        <taxon>Methanobacteriati</taxon>
        <taxon>Methanobacteriota</taxon>
        <taxon>Stenosarchaea group</taxon>
        <taxon>Halobacteria</taxon>
        <taxon>Halobacteriales</taxon>
        <taxon>Haloferacaceae</taxon>
        <taxon>Haloquadratum</taxon>
    </lineage>
</organism>
<dbReference type="Pfam" id="PF13391">
    <property type="entry name" value="HNH_2"/>
    <property type="match status" value="1"/>
</dbReference>
<dbReference type="EMBL" id="KE356560">
    <property type="protein sequence ID" value="ERG91804.1"/>
    <property type="molecule type" value="Genomic_DNA"/>
</dbReference>
<dbReference type="STRING" id="1238424.J07HQW1_01838"/>
<dbReference type="Proteomes" id="UP000030649">
    <property type="component" value="Unassembled WGS sequence"/>
</dbReference>
<sequence>MLYLFDMPPEATKEWLALLERRARDRNVPHEIRPNIRYFHFRIGKDPAVVGKVRISERKKRDYEDEQGEKYIWHRYNRETEAIEENKNQDEDRDIVNITLDVWEKDEYDPNKSHFIFLTEELLINETHSQGDQRIGVEGDGQYSGPLAKYVDDWDALFDYAMNNKTSTQSGSQPQPDQDTNLSGSVVQTKRNHVSVSEGFKQDTYERFDYRCPLSGIEKPALLTISHVLSRSDHPELAEDIKNVMLLDWTHHMAFDAALWTFDELGRIWIKKGLDTESDTLRSSLISRHGEKSEKLSLVSDNHIDRHNDDLNWWPPQ</sequence>
<feature type="domain" description="HNH nuclease" evidence="1">
    <location>
        <begin position="212"/>
        <end position="263"/>
    </location>
</feature>
<dbReference type="AlphaFoldDB" id="U1MPE4"/>
<evidence type="ECO:0000313" key="2">
    <source>
        <dbReference type="EMBL" id="ERG91804.1"/>
    </source>
</evidence>
<evidence type="ECO:0000313" key="3">
    <source>
        <dbReference type="Proteomes" id="UP000030649"/>
    </source>
</evidence>
<dbReference type="HOGENOM" id="CLU_876050_0_0_2"/>
<proteinExistence type="predicted"/>